<dbReference type="Proteomes" id="UP000007054">
    <property type="component" value="Chromosome"/>
</dbReference>
<dbReference type="BioCyc" id="RCHA213810:RUM_RS02800-MONOMER"/>
<accession>D4LB03</accession>
<organism evidence="2 3">
    <name type="scientific">Ruminococcus champanellensis (strain DSM 18848 / JCM 17042 / KCTC 15320 / 18P13)</name>
    <dbReference type="NCBI Taxonomy" id="213810"/>
    <lineage>
        <taxon>Bacteria</taxon>
        <taxon>Bacillati</taxon>
        <taxon>Bacillota</taxon>
        <taxon>Clostridia</taxon>
        <taxon>Eubacteriales</taxon>
        <taxon>Oscillospiraceae</taxon>
        <taxon>Ruminococcus</taxon>
    </lineage>
</organism>
<dbReference type="STRING" id="213810.RUM_05800"/>
<evidence type="ECO:0000313" key="2">
    <source>
        <dbReference type="EMBL" id="CBL16798.1"/>
    </source>
</evidence>
<reference evidence="2" key="1">
    <citation type="submission" date="2010-03" db="EMBL/GenBank/DDBJ databases">
        <title>The genome sequence of Ruminococcus sp. 18P13.</title>
        <authorList>
            <consortium name="metaHIT consortium -- http://www.metahit.eu/"/>
            <person name="Pajon A."/>
            <person name="Turner K."/>
            <person name="Parkhill J."/>
            <person name="Bernalier A."/>
        </authorList>
    </citation>
    <scope>NUCLEOTIDE SEQUENCE [LARGE SCALE GENOMIC DNA]</scope>
    <source>
        <strain evidence="2">Type strain: 18P13</strain>
    </source>
</reference>
<keyword evidence="3" id="KW-1185">Reference proteome</keyword>
<feature type="transmembrane region" description="Helical" evidence="1">
    <location>
        <begin position="60"/>
        <end position="78"/>
    </location>
</feature>
<keyword evidence="1" id="KW-0812">Transmembrane</keyword>
<dbReference type="GeneID" id="83155393"/>
<dbReference type="EMBL" id="FP929052">
    <property type="protein sequence ID" value="CBL16798.1"/>
    <property type="molecule type" value="Genomic_DNA"/>
</dbReference>
<protein>
    <submittedName>
        <fullName evidence="2">Predicted membrane protein</fullName>
    </submittedName>
</protein>
<feature type="transmembrane region" description="Helical" evidence="1">
    <location>
        <begin position="118"/>
        <end position="138"/>
    </location>
</feature>
<feature type="transmembrane region" description="Helical" evidence="1">
    <location>
        <begin position="158"/>
        <end position="174"/>
    </location>
</feature>
<keyword evidence="1" id="KW-1133">Transmembrane helix</keyword>
<name>D4LB03_RUMC1</name>
<gene>
    <name evidence="2" type="ordered locus">RUM_05800</name>
</gene>
<dbReference type="GO" id="GO:0005886">
    <property type="term" value="C:plasma membrane"/>
    <property type="evidence" value="ECO:0007669"/>
    <property type="project" value="InterPro"/>
</dbReference>
<proteinExistence type="predicted"/>
<feature type="transmembrane region" description="Helical" evidence="1">
    <location>
        <begin position="84"/>
        <end position="106"/>
    </location>
</feature>
<evidence type="ECO:0000256" key="1">
    <source>
        <dbReference type="SAM" id="Phobius"/>
    </source>
</evidence>
<dbReference type="InterPro" id="IPR012651">
    <property type="entry name" value="Thia_Transptr_ThiT"/>
</dbReference>
<sequence>MKETKTKKLVLSAVLLALATVLSLFKVYQLPLGGSITLLSMLPVCLLSIRYGVKWGLTCSFFYGVIQIALSFGELMSWGMTAGTWVGCLLFDYLLAYGSLGVAGLFRKHGAGGITAGIGLAMVLRFISHFISGTIFFAVFCPDGWNVVLYSICYNGSYMLPEMAFTMLGAFALFRAPQTRSFVIGAQS</sequence>
<dbReference type="Gene3D" id="1.10.1760.20">
    <property type="match status" value="1"/>
</dbReference>
<dbReference type="GO" id="GO:0015234">
    <property type="term" value="F:thiamine transmembrane transporter activity"/>
    <property type="evidence" value="ECO:0007669"/>
    <property type="project" value="InterPro"/>
</dbReference>
<evidence type="ECO:0000313" key="3">
    <source>
        <dbReference type="Proteomes" id="UP000007054"/>
    </source>
</evidence>
<dbReference type="PATRIC" id="fig|213810.4.peg.487"/>
<dbReference type="Pfam" id="PF09515">
    <property type="entry name" value="Thia_YuaJ"/>
    <property type="match status" value="1"/>
</dbReference>
<dbReference type="AlphaFoldDB" id="D4LB03"/>
<dbReference type="RefSeq" id="WP_015557705.1">
    <property type="nucleotide sequence ID" value="NC_021039.1"/>
</dbReference>
<keyword evidence="1" id="KW-0472">Membrane</keyword>
<dbReference type="KEGG" id="rch:RUM_05800"/>
<dbReference type="HOGENOM" id="CLU_090959_0_0_9"/>
<reference evidence="2" key="2">
    <citation type="submission" date="2010-03" db="EMBL/GenBank/DDBJ databases">
        <authorList>
            <person name="Pajon A."/>
        </authorList>
    </citation>
    <scope>NUCLEOTIDE SEQUENCE</scope>
    <source>
        <strain evidence="2">Type strain: 18P13</strain>
    </source>
</reference>